<dbReference type="EMBL" id="CP028340">
    <property type="protein sequence ID" value="AVR90287.1"/>
    <property type="molecule type" value="Genomic_DNA"/>
</dbReference>
<dbReference type="Proteomes" id="UP000241885">
    <property type="component" value="Plasmid pKJK172"/>
</dbReference>
<gene>
    <name evidence="4" type="ORF">Tharo_3406</name>
</gene>
<comment type="subunit">
    <text evidence="2">Homotetramer.</text>
</comment>
<geneLocation type="plasmid" evidence="5">
    <name>pkjk172</name>
</geneLocation>
<evidence type="ECO:0000256" key="1">
    <source>
        <dbReference type="ARBA" id="ARBA00023125"/>
    </source>
</evidence>
<organism evidence="4 5">
    <name type="scientific">Thauera aromatica K172</name>
    <dbReference type="NCBI Taxonomy" id="44139"/>
    <lineage>
        <taxon>Bacteria</taxon>
        <taxon>Pseudomonadati</taxon>
        <taxon>Pseudomonadota</taxon>
        <taxon>Betaproteobacteria</taxon>
        <taxon>Rhodocyclales</taxon>
        <taxon>Zoogloeaceae</taxon>
        <taxon>Thauera</taxon>
    </lineage>
</organism>
<dbReference type="InterPro" id="IPR012340">
    <property type="entry name" value="NA-bd_OB-fold"/>
</dbReference>
<dbReference type="PROSITE" id="PS50935">
    <property type="entry name" value="SSB"/>
    <property type="match status" value="1"/>
</dbReference>
<comment type="caution">
    <text evidence="2">Lacks conserved residue(s) required for the propagation of feature annotation.</text>
</comment>
<dbReference type="PANTHER" id="PTHR10302">
    <property type="entry name" value="SINGLE-STRANDED DNA-BINDING PROTEIN"/>
    <property type="match status" value="1"/>
</dbReference>
<reference evidence="4 5" key="1">
    <citation type="submission" date="2018-03" db="EMBL/GenBank/DDBJ databases">
        <title>Complete genome sequence of Thauera aromatica, a model organism for studying aromatic compound degradation under denitrifying conditions.</title>
        <authorList>
            <person name="Lo H.-Y."/>
            <person name="Goris T."/>
            <person name="Boll M."/>
            <person name="Mueller J.A."/>
        </authorList>
    </citation>
    <scope>NUCLEOTIDE SEQUENCE [LARGE SCALE GENOMIC DNA]</scope>
    <source>
        <strain evidence="4 5">K172</strain>
        <plasmid evidence="5">pkjk172</plasmid>
    </source>
</reference>
<dbReference type="SUPFAM" id="SSF50249">
    <property type="entry name" value="Nucleic acid-binding proteins"/>
    <property type="match status" value="1"/>
</dbReference>
<accession>A0A2R4BSI0</accession>
<evidence type="ECO:0000313" key="4">
    <source>
        <dbReference type="EMBL" id="AVR90287.1"/>
    </source>
</evidence>
<keyword evidence="1 2" id="KW-0238">DNA-binding</keyword>
<dbReference type="KEGG" id="tak:Tharo_3406"/>
<dbReference type="Gene3D" id="2.40.50.140">
    <property type="entry name" value="Nucleic acid-binding proteins"/>
    <property type="match status" value="1"/>
</dbReference>
<dbReference type="PIRSF" id="PIRSF002070">
    <property type="entry name" value="SSB"/>
    <property type="match status" value="1"/>
</dbReference>
<name>A0A2R4BSI0_THAAR</name>
<dbReference type="HAMAP" id="MF_00984">
    <property type="entry name" value="SSB"/>
    <property type="match status" value="1"/>
</dbReference>
<dbReference type="InterPro" id="IPR000424">
    <property type="entry name" value="Primosome_PriB/ssb"/>
</dbReference>
<dbReference type="InterPro" id="IPR011344">
    <property type="entry name" value="ssDNA-bd"/>
</dbReference>
<dbReference type="GO" id="GO:0003697">
    <property type="term" value="F:single-stranded DNA binding"/>
    <property type="evidence" value="ECO:0007669"/>
    <property type="project" value="UniProtKB-UniRule"/>
</dbReference>
<keyword evidence="5" id="KW-1185">Reference proteome</keyword>
<proteinExistence type="inferred from homology"/>
<dbReference type="CDD" id="cd04496">
    <property type="entry name" value="SSB_OBF"/>
    <property type="match status" value="1"/>
</dbReference>
<evidence type="ECO:0000313" key="5">
    <source>
        <dbReference type="Proteomes" id="UP000241885"/>
    </source>
</evidence>
<dbReference type="PANTHER" id="PTHR10302:SF27">
    <property type="entry name" value="SINGLE-STRANDED DNA-BINDING PROTEIN"/>
    <property type="match status" value="1"/>
</dbReference>
<sequence length="123" mass="13702">MVSNSKGGHLVSHNQFQFIGNLTRDAEVRHSDSGSSRAIFDLAVNRVWRNAAGEKQEQTDFFRIKSFSALAENAGKYLGKGSKVFVQGRVEPTKFEKEGRTEYGIDFIAEEIEYLDTKAPGGQ</sequence>
<dbReference type="NCBIfam" id="TIGR00621">
    <property type="entry name" value="ssb"/>
    <property type="match status" value="1"/>
</dbReference>
<evidence type="ECO:0000256" key="2">
    <source>
        <dbReference type="HAMAP-Rule" id="MF_00984"/>
    </source>
</evidence>
<dbReference type="GO" id="GO:0006260">
    <property type="term" value="P:DNA replication"/>
    <property type="evidence" value="ECO:0007669"/>
    <property type="project" value="InterPro"/>
</dbReference>
<dbReference type="Pfam" id="PF00436">
    <property type="entry name" value="SSB"/>
    <property type="match status" value="1"/>
</dbReference>
<dbReference type="GO" id="GO:0009295">
    <property type="term" value="C:nucleoid"/>
    <property type="evidence" value="ECO:0007669"/>
    <property type="project" value="TreeGrafter"/>
</dbReference>
<keyword evidence="4" id="KW-0614">Plasmid</keyword>
<dbReference type="AlphaFoldDB" id="A0A2R4BSI0"/>
<evidence type="ECO:0000256" key="3">
    <source>
        <dbReference type="PIRNR" id="PIRNR002070"/>
    </source>
</evidence>
<protein>
    <recommendedName>
        <fullName evidence="2 3">Single-stranded DNA-binding protein</fullName>
        <shortName evidence="2">SSB</shortName>
    </recommendedName>
</protein>